<dbReference type="Proteomes" id="UP000284716">
    <property type="component" value="Unassembled WGS sequence"/>
</dbReference>
<protein>
    <recommendedName>
        <fullName evidence="4">PcfB family protein</fullName>
    </recommendedName>
</protein>
<dbReference type="EMBL" id="LKFS01000012">
    <property type="protein sequence ID" value="RND84696.1"/>
    <property type="molecule type" value="Genomic_DNA"/>
</dbReference>
<accession>A0A422M943</accession>
<feature type="compositionally biased region" description="Basic and acidic residues" evidence="1">
    <location>
        <begin position="130"/>
        <end position="158"/>
    </location>
</feature>
<name>A0A422M943_LACPA</name>
<feature type="region of interest" description="Disordered" evidence="1">
    <location>
        <begin position="120"/>
        <end position="158"/>
    </location>
</feature>
<evidence type="ECO:0000313" key="3">
    <source>
        <dbReference type="Proteomes" id="UP000284716"/>
    </source>
</evidence>
<dbReference type="InterPro" id="IPR024234">
    <property type="entry name" value="DUF3801"/>
</dbReference>
<evidence type="ECO:0000313" key="2">
    <source>
        <dbReference type="EMBL" id="RND84696.1"/>
    </source>
</evidence>
<comment type="caution">
    <text evidence="2">The sequence shown here is derived from an EMBL/GenBank/DDBJ whole genome shotgun (WGS) entry which is preliminary data.</text>
</comment>
<evidence type="ECO:0008006" key="4">
    <source>
        <dbReference type="Google" id="ProtNLM"/>
    </source>
</evidence>
<evidence type="ECO:0000256" key="1">
    <source>
        <dbReference type="SAM" id="MobiDB-lite"/>
    </source>
</evidence>
<sequence>MDNQAAEYVLRLSTLSAQALLKALAVKLPSKTMDMSKQAIHHQRTTGKQNIAELQKKGALEHVDISKTDLRALGKKFKKYHVDFSIRRDKETGMYHVFFKGADVDRVQLVLQKVVKDFDKTPEHGQTLQEKIEKAKVTAKERNQKEKKPRQRSKERER</sequence>
<dbReference type="AlphaFoldDB" id="A0A422M943"/>
<dbReference type="RefSeq" id="WP_016370457.1">
    <property type="nucleotide sequence ID" value="NZ_JAJPDL010000041.1"/>
</dbReference>
<reference evidence="2 3" key="1">
    <citation type="journal article" date="2018" name="Front. Microbiol.">
        <title>Conversion of Methionine to Cysteine in Lactobacillus paracasei Depends on the Highly Mobile cysK-ctl-cysE Gene Cluster.</title>
        <authorList>
            <person name="Wuthrich D."/>
            <person name="Irmler S."/>
            <person name="Berthoud H."/>
            <person name="Guggenbuhl B."/>
            <person name="Eugster E."/>
            <person name="Bruggmann R."/>
        </authorList>
    </citation>
    <scope>NUCLEOTIDE SEQUENCE [LARGE SCALE GENOMIC DNA]</scope>
    <source>
        <strain evidence="2 3">FAM18157</strain>
    </source>
</reference>
<proteinExistence type="predicted"/>
<dbReference type="Pfam" id="PF12687">
    <property type="entry name" value="DUF3801"/>
    <property type="match status" value="1"/>
</dbReference>
<gene>
    <name evidence="2" type="ORF">FAM18157_00128</name>
</gene>
<organism evidence="2 3">
    <name type="scientific">Lacticaseibacillus paracasei</name>
    <name type="common">Lactobacillus paracasei</name>
    <dbReference type="NCBI Taxonomy" id="1597"/>
    <lineage>
        <taxon>Bacteria</taxon>
        <taxon>Bacillati</taxon>
        <taxon>Bacillota</taxon>
        <taxon>Bacilli</taxon>
        <taxon>Lactobacillales</taxon>
        <taxon>Lactobacillaceae</taxon>
        <taxon>Lacticaseibacillus</taxon>
    </lineage>
</organism>